<protein>
    <submittedName>
        <fullName evidence="1">Uncharacterized protein</fullName>
    </submittedName>
</protein>
<dbReference type="AlphaFoldDB" id="A0A3P7L4I5"/>
<dbReference type="Proteomes" id="UP000281553">
    <property type="component" value="Unassembled WGS sequence"/>
</dbReference>
<gene>
    <name evidence="1" type="ORF">DILT_LOCUS7405</name>
</gene>
<accession>A0A3P7L4I5</accession>
<name>A0A3P7L4I5_DIBLA</name>
<evidence type="ECO:0000313" key="2">
    <source>
        <dbReference type="Proteomes" id="UP000281553"/>
    </source>
</evidence>
<keyword evidence="2" id="KW-1185">Reference proteome</keyword>
<dbReference type="EMBL" id="UYRU01051759">
    <property type="protein sequence ID" value="VDN11574.1"/>
    <property type="molecule type" value="Genomic_DNA"/>
</dbReference>
<proteinExistence type="predicted"/>
<organism evidence="1 2">
    <name type="scientific">Dibothriocephalus latus</name>
    <name type="common">Fish tapeworm</name>
    <name type="synonym">Diphyllobothrium latum</name>
    <dbReference type="NCBI Taxonomy" id="60516"/>
    <lineage>
        <taxon>Eukaryota</taxon>
        <taxon>Metazoa</taxon>
        <taxon>Spiralia</taxon>
        <taxon>Lophotrochozoa</taxon>
        <taxon>Platyhelminthes</taxon>
        <taxon>Cestoda</taxon>
        <taxon>Eucestoda</taxon>
        <taxon>Diphyllobothriidea</taxon>
        <taxon>Diphyllobothriidae</taxon>
        <taxon>Dibothriocephalus</taxon>
    </lineage>
</organism>
<sequence length="71" mass="8200">MCMLARLPEGIDKAGAVMQPKAGPRIPPSNEHVESNLVKRPFYNVMGARLRYRYEEWLKGKTSQEQKRNPE</sequence>
<evidence type="ECO:0000313" key="1">
    <source>
        <dbReference type="EMBL" id="VDN11574.1"/>
    </source>
</evidence>
<reference evidence="1 2" key="1">
    <citation type="submission" date="2018-11" db="EMBL/GenBank/DDBJ databases">
        <authorList>
            <consortium name="Pathogen Informatics"/>
        </authorList>
    </citation>
    <scope>NUCLEOTIDE SEQUENCE [LARGE SCALE GENOMIC DNA]</scope>
</reference>